<protein>
    <submittedName>
        <fullName evidence="2">Outer membrane lipoprotein carrier protein LolA</fullName>
    </submittedName>
</protein>
<evidence type="ECO:0000313" key="3">
    <source>
        <dbReference type="Proteomes" id="UP000003688"/>
    </source>
</evidence>
<evidence type="ECO:0000313" key="2">
    <source>
        <dbReference type="EMBL" id="EEF61276.1"/>
    </source>
</evidence>
<keyword evidence="2" id="KW-0449">Lipoprotein</keyword>
<keyword evidence="3" id="KW-1185">Reference proteome</keyword>
<gene>
    <name evidence="2" type="ORF">Cflav_PD3993</name>
</gene>
<dbReference type="EMBL" id="ABOX02000011">
    <property type="protein sequence ID" value="EEF61276.1"/>
    <property type="molecule type" value="Genomic_DNA"/>
</dbReference>
<dbReference type="InterPro" id="IPR029046">
    <property type="entry name" value="LolA/LolB/LppX"/>
</dbReference>
<comment type="caution">
    <text evidence="2">The sequence shown here is derived from an EMBL/GenBank/DDBJ whole genome shotgun (WGS) entry which is preliminary data.</text>
</comment>
<dbReference type="Gene3D" id="2.50.20.10">
    <property type="entry name" value="Lipoprotein localisation LolA/LolB/LppX"/>
    <property type="match status" value="1"/>
</dbReference>
<proteinExistence type="predicted"/>
<dbReference type="PANTHER" id="PTHR35869">
    <property type="entry name" value="OUTER-MEMBRANE LIPOPROTEIN CARRIER PROTEIN"/>
    <property type="match status" value="1"/>
</dbReference>
<dbReference type="Proteomes" id="UP000003688">
    <property type="component" value="Unassembled WGS sequence"/>
</dbReference>
<dbReference type="SUPFAM" id="SSF89392">
    <property type="entry name" value="Prokaryotic lipoproteins and lipoprotein localization factors"/>
    <property type="match status" value="1"/>
</dbReference>
<evidence type="ECO:0000256" key="1">
    <source>
        <dbReference type="ARBA" id="ARBA00022729"/>
    </source>
</evidence>
<reference evidence="2 3" key="1">
    <citation type="journal article" date="2011" name="J. Bacteriol.">
        <title>Genome sequence of 'Pedosphaera parvula' Ellin514, an aerobic Verrucomicrobial isolate from pasture soil.</title>
        <authorList>
            <person name="Kant R."/>
            <person name="van Passel M.W."/>
            <person name="Sangwan P."/>
            <person name="Palva A."/>
            <person name="Lucas S."/>
            <person name="Copeland A."/>
            <person name="Lapidus A."/>
            <person name="Glavina Del Rio T."/>
            <person name="Dalin E."/>
            <person name="Tice H."/>
            <person name="Bruce D."/>
            <person name="Goodwin L."/>
            <person name="Pitluck S."/>
            <person name="Chertkov O."/>
            <person name="Larimer F.W."/>
            <person name="Land M.L."/>
            <person name="Hauser L."/>
            <person name="Brettin T.S."/>
            <person name="Detter J.C."/>
            <person name="Han S."/>
            <person name="de Vos W.M."/>
            <person name="Janssen P.H."/>
            <person name="Smidt H."/>
        </authorList>
    </citation>
    <scope>NUCLEOTIDE SEQUENCE [LARGE SCALE GENOMIC DNA]</scope>
    <source>
        <strain evidence="2 3">Ellin514</strain>
    </source>
</reference>
<name>B9XGB4_PEDPL</name>
<dbReference type="STRING" id="320771.Cflav_PD3993"/>
<dbReference type="Pfam" id="PF03548">
    <property type="entry name" value="LolA"/>
    <property type="match status" value="1"/>
</dbReference>
<keyword evidence="1" id="KW-0732">Signal</keyword>
<organism evidence="2 3">
    <name type="scientific">Pedosphaera parvula (strain Ellin514)</name>
    <dbReference type="NCBI Taxonomy" id="320771"/>
    <lineage>
        <taxon>Bacteria</taxon>
        <taxon>Pseudomonadati</taxon>
        <taxon>Verrucomicrobiota</taxon>
        <taxon>Pedosphaerae</taxon>
        <taxon>Pedosphaerales</taxon>
        <taxon>Pedosphaeraceae</taxon>
        <taxon>Pedosphaera</taxon>
    </lineage>
</organism>
<dbReference type="InterPro" id="IPR004564">
    <property type="entry name" value="OM_lipoprot_carrier_LolA-like"/>
</dbReference>
<dbReference type="CDD" id="cd16325">
    <property type="entry name" value="LolA"/>
    <property type="match status" value="1"/>
</dbReference>
<accession>B9XGB4</accession>
<dbReference type="AlphaFoldDB" id="B9XGB4"/>
<sequence length="259" mass="29394" precursor="true">MIHIKCMLFAPEKIPFKPRTRLPGLKLSQKAISFRFIIFLLYAALCLLGRHAGAQGTESDALVTGWLNAQTNMQTWSADFTQVRTLKSLTQPLTATGHVWFAAPNRFRWELGKPPKTIAVREADQLMVIYPLLKRAERFPLSGSQAGQWKDTLALLDAGFPRSRTELESRFNLLSQTTRNGVHEIVLQPKSTAARRFMPEIRIAFETNTFSLRSTELEFSDGSTMKNIFTNETLNPKIDDSFFNPQLGSDYKITEPLKK</sequence>
<dbReference type="PANTHER" id="PTHR35869:SF1">
    <property type="entry name" value="OUTER-MEMBRANE LIPOPROTEIN CARRIER PROTEIN"/>
    <property type="match status" value="1"/>
</dbReference>